<dbReference type="EMBL" id="JANAVB010003400">
    <property type="protein sequence ID" value="KAJ6849587.1"/>
    <property type="molecule type" value="Genomic_DNA"/>
</dbReference>
<dbReference type="AlphaFoldDB" id="A0AAX6I9P0"/>
<protein>
    <submittedName>
        <fullName evidence="1">Rop guanine nucleotide exchange factor 12-like isoform X1</fullName>
    </submittedName>
</protein>
<sequence length="116" mass="13144">MGARRGRNKRPARGWRRGVLPLALGSIRVRLATVARVMVQSLKRRQSLNRYKSIKQKEEHAMFEVPERLRRATRGHVALLTTSRSSLCSSGARTGCPSPTRQGRVARCSFRYLILS</sequence>
<keyword evidence="2" id="KW-1185">Reference proteome</keyword>
<reference evidence="1" key="2">
    <citation type="submission" date="2023-04" db="EMBL/GenBank/DDBJ databases">
        <authorList>
            <person name="Bruccoleri R.E."/>
            <person name="Oakeley E.J."/>
            <person name="Faust A.-M."/>
            <person name="Dessus-Babus S."/>
            <person name="Altorfer M."/>
            <person name="Burckhardt D."/>
            <person name="Oertli M."/>
            <person name="Naumann U."/>
            <person name="Petersen F."/>
            <person name="Wong J."/>
        </authorList>
    </citation>
    <scope>NUCLEOTIDE SEQUENCE</scope>
    <source>
        <strain evidence="1">GSM-AAB239-AS_SAM_17_03QT</strain>
        <tissue evidence="1">Leaf</tissue>
    </source>
</reference>
<reference evidence="1" key="1">
    <citation type="journal article" date="2023" name="GigaByte">
        <title>Genome assembly of the bearded iris, Iris pallida Lam.</title>
        <authorList>
            <person name="Bruccoleri R.E."/>
            <person name="Oakeley E.J."/>
            <person name="Faust A.M.E."/>
            <person name="Altorfer M."/>
            <person name="Dessus-Babus S."/>
            <person name="Burckhardt D."/>
            <person name="Oertli M."/>
            <person name="Naumann U."/>
            <person name="Petersen F."/>
            <person name="Wong J."/>
        </authorList>
    </citation>
    <scope>NUCLEOTIDE SEQUENCE</scope>
    <source>
        <strain evidence="1">GSM-AAB239-AS_SAM_17_03QT</strain>
    </source>
</reference>
<organism evidence="1 2">
    <name type="scientific">Iris pallida</name>
    <name type="common">Sweet iris</name>
    <dbReference type="NCBI Taxonomy" id="29817"/>
    <lineage>
        <taxon>Eukaryota</taxon>
        <taxon>Viridiplantae</taxon>
        <taxon>Streptophyta</taxon>
        <taxon>Embryophyta</taxon>
        <taxon>Tracheophyta</taxon>
        <taxon>Spermatophyta</taxon>
        <taxon>Magnoliopsida</taxon>
        <taxon>Liliopsida</taxon>
        <taxon>Asparagales</taxon>
        <taxon>Iridaceae</taxon>
        <taxon>Iridoideae</taxon>
        <taxon>Irideae</taxon>
        <taxon>Iris</taxon>
    </lineage>
</organism>
<accession>A0AAX6I9P0</accession>
<proteinExistence type="predicted"/>
<name>A0AAX6I9P0_IRIPA</name>
<dbReference type="Proteomes" id="UP001140949">
    <property type="component" value="Unassembled WGS sequence"/>
</dbReference>
<gene>
    <name evidence="1" type="ORF">M6B38_267735</name>
</gene>
<comment type="caution">
    <text evidence="1">The sequence shown here is derived from an EMBL/GenBank/DDBJ whole genome shotgun (WGS) entry which is preliminary data.</text>
</comment>
<evidence type="ECO:0000313" key="2">
    <source>
        <dbReference type="Proteomes" id="UP001140949"/>
    </source>
</evidence>
<evidence type="ECO:0000313" key="1">
    <source>
        <dbReference type="EMBL" id="KAJ6849587.1"/>
    </source>
</evidence>